<feature type="coiled-coil region" evidence="1">
    <location>
        <begin position="8"/>
        <end position="42"/>
    </location>
</feature>
<dbReference type="GO" id="GO:0009897">
    <property type="term" value="C:external side of plasma membrane"/>
    <property type="evidence" value="ECO:0007669"/>
    <property type="project" value="InterPro"/>
</dbReference>
<organism evidence="4 5">
    <name type="scientific">Rhipicephalus sanguineus</name>
    <name type="common">Brown dog tick</name>
    <name type="synonym">Ixodes sanguineus</name>
    <dbReference type="NCBI Taxonomy" id="34632"/>
    <lineage>
        <taxon>Eukaryota</taxon>
        <taxon>Metazoa</taxon>
        <taxon>Ecdysozoa</taxon>
        <taxon>Arthropoda</taxon>
        <taxon>Chelicerata</taxon>
        <taxon>Arachnida</taxon>
        <taxon>Acari</taxon>
        <taxon>Parasitiformes</taxon>
        <taxon>Ixodida</taxon>
        <taxon>Ixodoidea</taxon>
        <taxon>Ixodidae</taxon>
        <taxon>Rhipicephalinae</taxon>
        <taxon>Rhipicephalus</taxon>
        <taxon>Rhipicephalus</taxon>
    </lineage>
</organism>
<evidence type="ECO:0000256" key="2">
    <source>
        <dbReference type="SAM" id="MobiDB-lite"/>
    </source>
</evidence>
<protein>
    <recommendedName>
        <fullName evidence="3">Ecto-NOX disulfide-thiol exchanger 1/2 domain-containing protein</fullName>
    </recommendedName>
</protein>
<evidence type="ECO:0000256" key="1">
    <source>
        <dbReference type="SAM" id="Coils"/>
    </source>
</evidence>
<reference evidence="4" key="1">
    <citation type="journal article" date="2020" name="Cell">
        <title>Large-Scale Comparative Analyses of Tick Genomes Elucidate Their Genetic Diversity and Vector Capacities.</title>
        <authorList>
            <consortium name="Tick Genome and Microbiome Consortium (TIGMIC)"/>
            <person name="Jia N."/>
            <person name="Wang J."/>
            <person name="Shi W."/>
            <person name="Du L."/>
            <person name="Sun Y."/>
            <person name="Zhan W."/>
            <person name="Jiang J.F."/>
            <person name="Wang Q."/>
            <person name="Zhang B."/>
            <person name="Ji P."/>
            <person name="Bell-Sakyi L."/>
            <person name="Cui X.M."/>
            <person name="Yuan T.T."/>
            <person name="Jiang B.G."/>
            <person name="Yang W.F."/>
            <person name="Lam T.T."/>
            <person name="Chang Q.C."/>
            <person name="Ding S.J."/>
            <person name="Wang X.J."/>
            <person name="Zhu J.G."/>
            <person name="Ruan X.D."/>
            <person name="Zhao L."/>
            <person name="Wei J.T."/>
            <person name="Ye R.Z."/>
            <person name="Que T.C."/>
            <person name="Du C.H."/>
            <person name="Zhou Y.H."/>
            <person name="Cheng J.X."/>
            <person name="Dai P.F."/>
            <person name="Guo W.B."/>
            <person name="Han X.H."/>
            <person name="Huang E.J."/>
            <person name="Li L.F."/>
            <person name="Wei W."/>
            <person name="Gao Y.C."/>
            <person name="Liu J.Z."/>
            <person name="Shao H.Z."/>
            <person name="Wang X."/>
            <person name="Wang C.C."/>
            <person name="Yang T.C."/>
            <person name="Huo Q.B."/>
            <person name="Li W."/>
            <person name="Chen H.Y."/>
            <person name="Chen S.E."/>
            <person name="Zhou L.G."/>
            <person name="Ni X.B."/>
            <person name="Tian J.H."/>
            <person name="Sheng Y."/>
            <person name="Liu T."/>
            <person name="Pan Y.S."/>
            <person name="Xia L.Y."/>
            <person name="Li J."/>
            <person name="Zhao F."/>
            <person name="Cao W.C."/>
        </authorList>
    </citation>
    <scope>NUCLEOTIDE SEQUENCE</scope>
    <source>
        <strain evidence="4">Rsan-2018</strain>
    </source>
</reference>
<sequence length="181" mass="20493">MNRHQRPRLALQEECDSLRCQLEAYRNEAQLLKAEQEQRDQQLHLLQQALQGLQQQRTRDLQDLEKLRSSKNGSTPSPEREPCSASGSRNEVSSSTQVAGIRITEKDAKLIGLVSMFLHLHPDGASLDYLWSYVHTREPALQPCDVEVLLSKFPTLFPLEVTGVGATLERRWKFGGFAPSL</sequence>
<feature type="domain" description="Ecto-NOX disulfide-thiol exchanger 1/2" evidence="3">
    <location>
        <begin position="10"/>
        <end position="61"/>
    </location>
</feature>
<feature type="compositionally biased region" description="Polar residues" evidence="2">
    <location>
        <begin position="85"/>
        <end position="98"/>
    </location>
</feature>
<evidence type="ECO:0000313" key="4">
    <source>
        <dbReference type="EMBL" id="KAH7963232.1"/>
    </source>
</evidence>
<dbReference type="PANTHER" id="PTHR16001">
    <property type="entry name" value="ECTO-NOX DISULFIDE-THIOL EXCHANGER"/>
    <property type="match status" value="1"/>
</dbReference>
<dbReference type="GO" id="GO:0016491">
    <property type="term" value="F:oxidoreductase activity"/>
    <property type="evidence" value="ECO:0007669"/>
    <property type="project" value="InterPro"/>
</dbReference>
<comment type="caution">
    <text evidence="4">The sequence shown here is derived from an EMBL/GenBank/DDBJ whole genome shotgun (WGS) entry which is preliminary data.</text>
</comment>
<dbReference type="EMBL" id="JABSTV010001249">
    <property type="protein sequence ID" value="KAH7963232.1"/>
    <property type="molecule type" value="Genomic_DNA"/>
</dbReference>
<keyword evidence="1" id="KW-0175">Coiled coil</keyword>
<evidence type="ECO:0000313" key="5">
    <source>
        <dbReference type="Proteomes" id="UP000821837"/>
    </source>
</evidence>
<dbReference type="Pfam" id="PF23267">
    <property type="entry name" value="ENOX1"/>
    <property type="match status" value="1"/>
</dbReference>
<proteinExistence type="predicted"/>
<accession>A0A9D4Q379</accession>
<keyword evidence="5" id="KW-1185">Reference proteome</keyword>
<feature type="region of interest" description="Disordered" evidence="2">
    <location>
        <begin position="67"/>
        <end position="98"/>
    </location>
</feature>
<reference evidence="4" key="2">
    <citation type="submission" date="2021-09" db="EMBL/GenBank/DDBJ databases">
        <authorList>
            <person name="Jia N."/>
            <person name="Wang J."/>
            <person name="Shi W."/>
            <person name="Du L."/>
            <person name="Sun Y."/>
            <person name="Zhan W."/>
            <person name="Jiang J."/>
            <person name="Wang Q."/>
            <person name="Zhang B."/>
            <person name="Ji P."/>
            <person name="Sakyi L.B."/>
            <person name="Cui X."/>
            <person name="Yuan T."/>
            <person name="Jiang B."/>
            <person name="Yang W."/>
            <person name="Lam T.T.-Y."/>
            <person name="Chang Q."/>
            <person name="Ding S."/>
            <person name="Wang X."/>
            <person name="Zhu J."/>
            <person name="Ruan X."/>
            <person name="Zhao L."/>
            <person name="Wei J."/>
            <person name="Que T."/>
            <person name="Du C."/>
            <person name="Cheng J."/>
            <person name="Dai P."/>
            <person name="Han X."/>
            <person name="Huang E."/>
            <person name="Gao Y."/>
            <person name="Liu J."/>
            <person name="Shao H."/>
            <person name="Ye R."/>
            <person name="Li L."/>
            <person name="Wei W."/>
            <person name="Wang X."/>
            <person name="Wang C."/>
            <person name="Huo Q."/>
            <person name="Li W."/>
            <person name="Guo W."/>
            <person name="Chen H."/>
            <person name="Chen S."/>
            <person name="Zhou L."/>
            <person name="Zhou L."/>
            <person name="Ni X."/>
            <person name="Tian J."/>
            <person name="Zhou Y."/>
            <person name="Sheng Y."/>
            <person name="Liu T."/>
            <person name="Pan Y."/>
            <person name="Xia L."/>
            <person name="Li J."/>
            <person name="Zhao F."/>
            <person name="Cao W."/>
        </authorList>
    </citation>
    <scope>NUCLEOTIDE SEQUENCE</scope>
    <source>
        <strain evidence="4">Rsan-2018</strain>
        <tissue evidence="4">Larvae</tissue>
    </source>
</reference>
<gene>
    <name evidence="4" type="ORF">HPB52_020193</name>
</gene>
<dbReference type="InterPro" id="IPR056611">
    <property type="entry name" value="ENOX1/2_dom"/>
</dbReference>
<dbReference type="PANTHER" id="PTHR16001:SF4">
    <property type="entry name" value="ECTO-NOX DISULFIDE-THIOL EXCHANGER 1-LIKE PROTEIN"/>
    <property type="match status" value="1"/>
</dbReference>
<dbReference type="AlphaFoldDB" id="A0A9D4Q379"/>
<evidence type="ECO:0000259" key="3">
    <source>
        <dbReference type="Pfam" id="PF23267"/>
    </source>
</evidence>
<dbReference type="GO" id="GO:0007624">
    <property type="term" value="P:ultradian rhythm"/>
    <property type="evidence" value="ECO:0007669"/>
    <property type="project" value="InterPro"/>
</dbReference>
<dbReference type="VEuPathDB" id="VectorBase:RSAN_045600"/>
<dbReference type="InterPro" id="IPR038876">
    <property type="entry name" value="ENOX"/>
</dbReference>
<dbReference type="Proteomes" id="UP000821837">
    <property type="component" value="Chromosome 3"/>
</dbReference>
<name>A0A9D4Q379_RHISA</name>